<sequence length="672" mass="78080">MYCDLPKLEIWTYFVIWVSGVVYSLYNVYLAGNYYKYNNGGIFSPGWSFLNQKKDVSDFEWAIWSPFLCTAAPWVCVHLLVAEVVRYACKERCHIAQLHDGLKRSGKALLHRHQREGDDFLGRIIAMDETWTRSYEPNLKRQSNEWKHPGSPHPKKVRPTQSAVKETFIVAYDIDGLLPIWYLTVSMLYLLQHVGLLATVSLAAEPCLMYLLLQLRSRAVVYVAGLFLLVLHNMDFRMVIYCPDHITRPSSCSIIVSDIIMIQWVYHDYHSNWLSLFYDQHYMLTISSAWIYMRSQSFCLDRLMSSKVSVSVAELVLLLGYCFYLPMLFLGPLVLFEEFEAGILKPYAPWTVQRMKIFILNILRYMWWMCFLELFLHFIYVGALQMDLKHVRILGVWAHYGMGFSMGIMFQLKYVVTYGLSCTVARAEQIKAPAHPKCISRIHLYSDMWRHFDQGLYFFLRKYIYAPVLGDGPSLARRLLASFVCFSFVYAWHKVFLFVLIWSALNYAGVSIEIICKAIGSTSRYQLCEKSLLSTPQNIRRFHAFIATPLFMMSALSNFYFFAGMEIGNHFLRRFFEGKKWNSLHQNPQLIPALPRKSPVAAFRLATGHDCLAKHLHRIGIYQSPNCPLCNSDQEMDSEHLKICASVASHDNIFEKYWSARGQMTLLSNAWH</sequence>
<protein>
    <recommendedName>
        <fullName evidence="9">Acyltransferase required for palmitoylation of hedgehog hh family of secreted signaling</fullName>
    </recommendedName>
</protein>
<name>A0ABQ8S291_PERAM</name>
<dbReference type="Gene3D" id="3.30.420.10">
    <property type="entry name" value="Ribonuclease H-like superfamily/Ribonuclease H"/>
    <property type="match status" value="1"/>
</dbReference>
<organism evidence="7 8">
    <name type="scientific">Periplaneta americana</name>
    <name type="common">American cockroach</name>
    <name type="synonym">Blatta americana</name>
    <dbReference type="NCBI Taxonomy" id="6978"/>
    <lineage>
        <taxon>Eukaryota</taxon>
        <taxon>Metazoa</taxon>
        <taxon>Ecdysozoa</taxon>
        <taxon>Arthropoda</taxon>
        <taxon>Hexapoda</taxon>
        <taxon>Insecta</taxon>
        <taxon>Pterygota</taxon>
        <taxon>Neoptera</taxon>
        <taxon>Polyneoptera</taxon>
        <taxon>Dictyoptera</taxon>
        <taxon>Blattodea</taxon>
        <taxon>Blattoidea</taxon>
        <taxon>Blattidae</taxon>
        <taxon>Blattinae</taxon>
        <taxon>Periplaneta</taxon>
    </lineage>
</organism>
<evidence type="ECO:0000256" key="4">
    <source>
        <dbReference type="ARBA" id="ARBA00023136"/>
    </source>
</evidence>
<evidence type="ECO:0000256" key="1">
    <source>
        <dbReference type="ARBA" id="ARBA00004141"/>
    </source>
</evidence>
<dbReference type="InterPro" id="IPR004299">
    <property type="entry name" value="MBOAT_fam"/>
</dbReference>
<reference evidence="7 8" key="1">
    <citation type="journal article" date="2022" name="Allergy">
        <title>Genome assembly and annotation of Periplaneta americana reveal a comprehensive cockroach allergen profile.</title>
        <authorList>
            <person name="Wang L."/>
            <person name="Xiong Q."/>
            <person name="Saelim N."/>
            <person name="Wang L."/>
            <person name="Nong W."/>
            <person name="Wan A.T."/>
            <person name="Shi M."/>
            <person name="Liu X."/>
            <person name="Cao Q."/>
            <person name="Hui J.H.L."/>
            <person name="Sookrung N."/>
            <person name="Leung T.F."/>
            <person name="Tungtrongchitr A."/>
            <person name="Tsui S.K.W."/>
        </authorList>
    </citation>
    <scope>NUCLEOTIDE SEQUENCE [LARGE SCALE GENOMIC DNA]</scope>
    <source>
        <strain evidence="7">PWHHKU_190912</strain>
    </source>
</reference>
<comment type="caution">
    <text evidence="7">The sequence shown here is derived from an EMBL/GenBank/DDBJ whole genome shotgun (WGS) entry which is preliminary data.</text>
</comment>
<dbReference type="PANTHER" id="PTHR13285:SF18">
    <property type="entry name" value="PROTEIN-CYSTEINE N-PALMITOYLTRANSFERASE RASP"/>
    <property type="match status" value="1"/>
</dbReference>
<keyword evidence="2 6" id="KW-0812">Transmembrane</keyword>
<feature type="transmembrane region" description="Helical" evidence="6">
    <location>
        <begin position="542"/>
        <end position="563"/>
    </location>
</feature>
<feature type="transmembrane region" description="Helical" evidence="6">
    <location>
        <begin position="312"/>
        <end position="336"/>
    </location>
</feature>
<evidence type="ECO:0000256" key="5">
    <source>
        <dbReference type="ARBA" id="ARBA00038268"/>
    </source>
</evidence>
<evidence type="ECO:0000313" key="7">
    <source>
        <dbReference type="EMBL" id="KAJ4427997.1"/>
    </source>
</evidence>
<feature type="transmembrane region" description="Helical" evidence="6">
    <location>
        <begin position="180"/>
        <end position="203"/>
    </location>
</feature>
<comment type="similarity">
    <text evidence="5">Belongs to the membrane-bound acyltransferase family. HHAT subfamily.</text>
</comment>
<proteinExistence type="inferred from homology"/>
<dbReference type="Proteomes" id="UP001148838">
    <property type="component" value="Unassembled WGS sequence"/>
</dbReference>
<evidence type="ECO:0008006" key="9">
    <source>
        <dbReference type="Google" id="ProtNLM"/>
    </source>
</evidence>
<dbReference type="EMBL" id="JAJSOF020000037">
    <property type="protein sequence ID" value="KAJ4427997.1"/>
    <property type="molecule type" value="Genomic_DNA"/>
</dbReference>
<comment type="subcellular location">
    <subcellularLocation>
        <location evidence="1">Membrane</location>
        <topology evidence="1">Multi-pass membrane protein</topology>
    </subcellularLocation>
</comment>
<dbReference type="InterPro" id="IPR036397">
    <property type="entry name" value="RNaseH_sf"/>
</dbReference>
<accession>A0ABQ8S291</accession>
<keyword evidence="4 6" id="KW-0472">Membrane</keyword>
<evidence type="ECO:0000256" key="3">
    <source>
        <dbReference type="ARBA" id="ARBA00022989"/>
    </source>
</evidence>
<dbReference type="PANTHER" id="PTHR13285">
    <property type="entry name" value="ACYLTRANSFERASE"/>
    <property type="match status" value="1"/>
</dbReference>
<feature type="transmembrane region" description="Helical" evidence="6">
    <location>
        <begin position="12"/>
        <end position="29"/>
    </location>
</feature>
<feature type="transmembrane region" description="Helical" evidence="6">
    <location>
        <begin position="215"/>
        <end position="234"/>
    </location>
</feature>
<keyword evidence="3 6" id="KW-1133">Transmembrane helix</keyword>
<dbReference type="Pfam" id="PF03062">
    <property type="entry name" value="MBOAT"/>
    <property type="match status" value="1"/>
</dbReference>
<gene>
    <name evidence="7" type="ORF">ANN_24010</name>
</gene>
<evidence type="ECO:0000256" key="2">
    <source>
        <dbReference type="ARBA" id="ARBA00022692"/>
    </source>
</evidence>
<feature type="transmembrane region" description="Helical" evidence="6">
    <location>
        <begin position="479"/>
        <end position="502"/>
    </location>
</feature>
<keyword evidence="8" id="KW-1185">Reference proteome</keyword>
<evidence type="ECO:0000256" key="6">
    <source>
        <dbReference type="SAM" id="Phobius"/>
    </source>
</evidence>
<dbReference type="InterPro" id="IPR051085">
    <property type="entry name" value="MB_O-acyltransferase"/>
</dbReference>
<feature type="transmembrane region" description="Helical" evidence="6">
    <location>
        <begin position="61"/>
        <end position="82"/>
    </location>
</feature>
<evidence type="ECO:0000313" key="8">
    <source>
        <dbReference type="Proteomes" id="UP001148838"/>
    </source>
</evidence>
<feature type="transmembrane region" description="Helical" evidence="6">
    <location>
        <begin position="365"/>
        <end position="384"/>
    </location>
</feature>